<feature type="transmembrane region" description="Helical" evidence="6">
    <location>
        <begin position="301"/>
        <end position="318"/>
    </location>
</feature>
<evidence type="ECO:0000256" key="6">
    <source>
        <dbReference type="SAM" id="Phobius"/>
    </source>
</evidence>
<dbReference type="AlphaFoldDB" id="A0A5S9Q996"/>
<evidence type="ECO:0008006" key="9">
    <source>
        <dbReference type="Google" id="ProtNLM"/>
    </source>
</evidence>
<feature type="transmembrane region" description="Helical" evidence="6">
    <location>
        <begin position="330"/>
        <end position="363"/>
    </location>
</feature>
<keyword evidence="4 6" id="KW-1133">Transmembrane helix</keyword>
<reference evidence="7 8" key="1">
    <citation type="submission" date="2019-12" db="EMBL/GenBank/DDBJ databases">
        <authorList>
            <person name="Reyes-Prieto M."/>
        </authorList>
    </citation>
    <scope>NUCLEOTIDE SEQUENCE [LARGE SCALE GENOMIC DNA]</scope>
    <source>
        <strain evidence="7">HF14-78462</strain>
    </source>
</reference>
<protein>
    <recommendedName>
        <fullName evidence="9">Decaprenyl-phosphate phosphoribosyltransferase</fullName>
    </recommendedName>
</protein>
<dbReference type="PANTHER" id="PTHR42723">
    <property type="entry name" value="CHLOROPHYLL SYNTHASE"/>
    <property type="match status" value="1"/>
</dbReference>
<dbReference type="InterPro" id="IPR036412">
    <property type="entry name" value="HAD-like_sf"/>
</dbReference>
<dbReference type="GO" id="GO:0016765">
    <property type="term" value="F:transferase activity, transferring alkyl or aryl (other than methyl) groups"/>
    <property type="evidence" value="ECO:0007669"/>
    <property type="project" value="InterPro"/>
</dbReference>
<dbReference type="NCBIfam" id="NF006088">
    <property type="entry name" value="PRK08238.1"/>
    <property type="match status" value="1"/>
</dbReference>
<organism evidence="7 8">
    <name type="scientific">Starkeya nomas</name>
    <dbReference type="NCBI Taxonomy" id="2666134"/>
    <lineage>
        <taxon>Bacteria</taxon>
        <taxon>Pseudomonadati</taxon>
        <taxon>Pseudomonadota</taxon>
        <taxon>Alphaproteobacteria</taxon>
        <taxon>Hyphomicrobiales</taxon>
        <taxon>Xanthobacteraceae</taxon>
        <taxon>Starkeya</taxon>
    </lineage>
</organism>
<feature type="transmembrane region" description="Helical" evidence="6">
    <location>
        <begin position="270"/>
        <end position="295"/>
    </location>
</feature>
<accession>A0A5S9Q996</accession>
<evidence type="ECO:0000256" key="2">
    <source>
        <dbReference type="ARBA" id="ARBA00022475"/>
    </source>
</evidence>
<dbReference type="Proteomes" id="UP000433050">
    <property type="component" value="Unassembled WGS sequence"/>
</dbReference>
<keyword evidence="3 6" id="KW-0812">Transmembrane</keyword>
<evidence type="ECO:0000313" key="7">
    <source>
        <dbReference type="EMBL" id="CAA0113942.1"/>
    </source>
</evidence>
<dbReference type="PANTHER" id="PTHR42723:SF1">
    <property type="entry name" value="CHLOROPHYLL SYNTHASE, CHLOROPLASTIC"/>
    <property type="match status" value="1"/>
</dbReference>
<dbReference type="InterPro" id="IPR023214">
    <property type="entry name" value="HAD_sf"/>
</dbReference>
<evidence type="ECO:0000256" key="4">
    <source>
        <dbReference type="ARBA" id="ARBA00022989"/>
    </source>
</evidence>
<dbReference type="CDD" id="cd13963">
    <property type="entry name" value="PT_UbiA_2"/>
    <property type="match status" value="1"/>
</dbReference>
<dbReference type="Gene3D" id="1.10.357.140">
    <property type="entry name" value="UbiA prenyltransferase"/>
    <property type="match status" value="1"/>
</dbReference>
<feature type="transmembrane region" description="Helical" evidence="6">
    <location>
        <begin position="430"/>
        <end position="448"/>
    </location>
</feature>
<dbReference type="GO" id="GO:0016020">
    <property type="term" value="C:membrane"/>
    <property type="evidence" value="ECO:0007669"/>
    <property type="project" value="UniProtKB-SubCell"/>
</dbReference>
<sequence length="485" mass="53435">MSTVAASTVASRRVIVVDLDHTLIKSDSLHEQLARFVFRKPKLLPQLALALFQGKAAFKAFCADHIVLDPENLHTCADILGFLHDEAERGSHIVLCTAADRRIAQSVADHLGIFDEVIATHDGINLKGDAKARLLAQRFPDGFIYAGDHAADLSVWALADGIVLAGASAQVARRARKLGKPVIAEFRPHAERPSPLRTWPRALRVHHWSKNVLMFVPLILGHDWGNVGLILQTLAGFCLLLLMTSSSYLINDLADLDADRRHPTKRFRPIASGAIPLMHAMVVPIVLIPLVLLAATLLSPAFAATLVAYLAITLAYSFGLKRIPLLDTFIIAALFTLRLVMGIALLGVSAPIWLLTFSMFFFFSLATAKRHTEIVQARQFKGGVLKARGYEVDDWPLTLAFGIGAGLGSLIILVLYMVEEAFRIVGYSRPQYLWAIALMVAIWLGRIWLLTHRGKMLDDPVSFALRDWPSRGLAVFVALFFLIAL</sequence>
<feature type="transmembrane region" description="Helical" evidence="6">
    <location>
        <begin position="468"/>
        <end position="484"/>
    </location>
</feature>
<gene>
    <name evidence="7" type="ORF">STARVERO_04294</name>
</gene>
<proteinExistence type="predicted"/>
<dbReference type="Pfam" id="PF12710">
    <property type="entry name" value="HAD"/>
    <property type="match status" value="1"/>
</dbReference>
<dbReference type="Pfam" id="PF01040">
    <property type="entry name" value="UbiA"/>
    <property type="match status" value="1"/>
</dbReference>
<evidence type="ECO:0000313" key="8">
    <source>
        <dbReference type="Proteomes" id="UP000433050"/>
    </source>
</evidence>
<dbReference type="EMBL" id="CACSAS010000001">
    <property type="protein sequence ID" value="CAA0113942.1"/>
    <property type="molecule type" value="Genomic_DNA"/>
</dbReference>
<dbReference type="InterPro" id="IPR044878">
    <property type="entry name" value="UbiA_sf"/>
</dbReference>
<dbReference type="SUPFAM" id="SSF56784">
    <property type="entry name" value="HAD-like"/>
    <property type="match status" value="1"/>
</dbReference>
<feature type="transmembrane region" description="Helical" evidence="6">
    <location>
        <begin position="229"/>
        <end position="250"/>
    </location>
</feature>
<evidence type="ECO:0000256" key="1">
    <source>
        <dbReference type="ARBA" id="ARBA00004141"/>
    </source>
</evidence>
<dbReference type="RefSeq" id="WP_144341845.1">
    <property type="nucleotide sequence ID" value="NZ_CACSAS010000001.1"/>
</dbReference>
<keyword evidence="5 6" id="KW-0472">Membrane</keyword>
<keyword evidence="8" id="KW-1185">Reference proteome</keyword>
<dbReference type="InterPro" id="IPR050475">
    <property type="entry name" value="Prenyltransferase_related"/>
</dbReference>
<dbReference type="InterPro" id="IPR000537">
    <property type="entry name" value="UbiA_prenyltransferase"/>
</dbReference>
<keyword evidence="2" id="KW-1003">Cell membrane</keyword>
<dbReference type="Gene3D" id="3.40.50.1000">
    <property type="entry name" value="HAD superfamily/HAD-like"/>
    <property type="match status" value="1"/>
</dbReference>
<evidence type="ECO:0000256" key="5">
    <source>
        <dbReference type="ARBA" id="ARBA00023136"/>
    </source>
</evidence>
<name>A0A5S9Q996_9HYPH</name>
<feature type="transmembrane region" description="Helical" evidence="6">
    <location>
        <begin position="395"/>
        <end position="418"/>
    </location>
</feature>
<comment type="subcellular location">
    <subcellularLocation>
        <location evidence="1">Membrane</location>
        <topology evidence="1">Multi-pass membrane protein</topology>
    </subcellularLocation>
</comment>
<evidence type="ECO:0000256" key="3">
    <source>
        <dbReference type="ARBA" id="ARBA00022692"/>
    </source>
</evidence>